<dbReference type="Pfam" id="PF09346">
    <property type="entry name" value="SMI1_KNR4"/>
    <property type="match status" value="1"/>
</dbReference>
<evidence type="ECO:0000259" key="1">
    <source>
        <dbReference type="SMART" id="SM00860"/>
    </source>
</evidence>
<dbReference type="SUPFAM" id="SSF160631">
    <property type="entry name" value="SMI1/KNR4-like"/>
    <property type="match status" value="1"/>
</dbReference>
<reference evidence="2 3" key="1">
    <citation type="submission" date="2018-01" db="EMBL/GenBank/DDBJ databases">
        <title>Genome sequence of the PGP bacterium Paenibacillus illinoisensis E3.</title>
        <authorList>
            <person name="Rolli E."/>
            <person name="Marasco R."/>
            <person name="Bessem C."/>
            <person name="Michoud G."/>
            <person name="Gaiarsa S."/>
            <person name="Borin S."/>
            <person name="Daffonchio D."/>
        </authorList>
    </citation>
    <scope>NUCLEOTIDE SEQUENCE [LARGE SCALE GENOMIC DNA]</scope>
    <source>
        <strain evidence="2 3">E3</strain>
    </source>
</reference>
<name>A0A2W0C353_9BACL</name>
<dbReference type="InterPro" id="IPR037883">
    <property type="entry name" value="Knr4/Smi1-like_sf"/>
</dbReference>
<dbReference type="AlphaFoldDB" id="A0A2W0C353"/>
<accession>A0A2W0C353</accession>
<dbReference type="EMBL" id="PRLG01000028">
    <property type="protein sequence ID" value="PYY26913.1"/>
    <property type="molecule type" value="Genomic_DNA"/>
</dbReference>
<dbReference type="Gene3D" id="3.40.1580.10">
    <property type="entry name" value="SMI1/KNR4-like"/>
    <property type="match status" value="1"/>
</dbReference>
<comment type="caution">
    <text evidence="2">The sequence shown here is derived from an EMBL/GenBank/DDBJ whole genome shotgun (WGS) entry which is preliminary data.</text>
</comment>
<protein>
    <recommendedName>
        <fullName evidence="1">Knr4/Smi1-like domain-containing protein</fullName>
    </recommendedName>
</protein>
<dbReference type="InterPro" id="IPR018958">
    <property type="entry name" value="Knr4/Smi1-like_dom"/>
</dbReference>
<evidence type="ECO:0000313" key="2">
    <source>
        <dbReference type="EMBL" id="PYY26913.1"/>
    </source>
</evidence>
<dbReference type="Proteomes" id="UP000247459">
    <property type="component" value="Unassembled WGS sequence"/>
</dbReference>
<sequence>MYKKQLERIREKLKKLQRMDADMSLFGAENHEYELERVWTPEEITGFEQKWKITLPEEYRAFLLHIGSGGAGPYYGLEKPEDGVYAVIGYDDELNAISDPFPYVEAWNWEVDWYDDSKEEEEWDALDHDYHDPKRSAGLLRISDFGCGISMNLVLNGPCSGEIWTDDRANRSGIYPDHYFGNTERLHFLDWYELWLDRSIHELNEE</sequence>
<feature type="domain" description="Knr4/Smi1-like" evidence="1">
    <location>
        <begin position="40"/>
        <end position="194"/>
    </location>
</feature>
<organism evidence="2 3">
    <name type="scientific">Paenibacillus illinoisensis</name>
    <dbReference type="NCBI Taxonomy" id="59845"/>
    <lineage>
        <taxon>Bacteria</taxon>
        <taxon>Bacillati</taxon>
        <taxon>Bacillota</taxon>
        <taxon>Bacilli</taxon>
        <taxon>Bacillales</taxon>
        <taxon>Paenibacillaceae</taxon>
        <taxon>Paenibacillus</taxon>
    </lineage>
</organism>
<gene>
    <name evidence="2" type="ORF">PIL02S_05089</name>
</gene>
<dbReference type="SMART" id="SM00860">
    <property type="entry name" value="SMI1_KNR4"/>
    <property type="match status" value="1"/>
</dbReference>
<evidence type="ECO:0000313" key="3">
    <source>
        <dbReference type="Proteomes" id="UP000247459"/>
    </source>
</evidence>
<proteinExistence type="predicted"/>